<protein>
    <submittedName>
        <fullName evidence="6">LacI family DNA-binding transcriptional regulator</fullName>
    </submittedName>
</protein>
<evidence type="ECO:0000259" key="5">
    <source>
        <dbReference type="PROSITE" id="PS50932"/>
    </source>
</evidence>
<accession>A0ABR7R4M1</accession>
<dbReference type="PROSITE" id="PS50932">
    <property type="entry name" value="HTH_LACI_2"/>
    <property type="match status" value="1"/>
</dbReference>
<dbReference type="InterPro" id="IPR010982">
    <property type="entry name" value="Lambda_DNA-bd_dom_sf"/>
</dbReference>
<organism evidence="6 7">
    <name type="scientific">Pseudoroseomonas ludipueritiae</name>
    <dbReference type="NCBI Taxonomy" id="198093"/>
    <lineage>
        <taxon>Bacteria</taxon>
        <taxon>Pseudomonadati</taxon>
        <taxon>Pseudomonadota</taxon>
        <taxon>Alphaproteobacteria</taxon>
        <taxon>Acetobacterales</taxon>
        <taxon>Acetobacteraceae</taxon>
        <taxon>Pseudoroseomonas</taxon>
    </lineage>
</organism>
<dbReference type="SUPFAM" id="SSF47413">
    <property type="entry name" value="lambda repressor-like DNA-binding domains"/>
    <property type="match status" value="1"/>
</dbReference>
<evidence type="ECO:0000256" key="2">
    <source>
        <dbReference type="ARBA" id="ARBA00023125"/>
    </source>
</evidence>
<dbReference type="Gene3D" id="3.40.50.2300">
    <property type="match status" value="2"/>
</dbReference>
<dbReference type="InterPro" id="IPR046335">
    <property type="entry name" value="LacI/GalR-like_sensor"/>
</dbReference>
<dbReference type="EMBL" id="JACTUZ010000016">
    <property type="protein sequence ID" value="MBC9176624.1"/>
    <property type="molecule type" value="Genomic_DNA"/>
</dbReference>
<dbReference type="SUPFAM" id="SSF53822">
    <property type="entry name" value="Periplasmic binding protein-like I"/>
    <property type="match status" value="1"/>
</dbReference>
<sequence>MKDLARDLGMSVATVARAFHPEATVAAATRAAVLSRAEVLGYRSNPLARAIITRRTRIVGILLAEMDNPFYPEALARLTAALQEAGFNAMLVVASPGQPVEAALRLLLSYQPEIAVSLATSLGSEAAAACRAAGTPVLFLNRHPEDLAPDAMAIVCDNHRGGARVADHLIEAGARRPAFMAGQADTSTNAERFAGFRDRCIKRGLPPPRHIHAGTFTYKAGHAAALSCLRGAERPDALFCCNDILAAGVLDAARRDLGLRVPEDLLIAGFDDIALAAWPSYDLSTLRQPLGRIVALAVEQIEHSARGGTLAGGIIRIPGEFIPRGSTARPRGDPAPEQEQTS</sequence>
<dbReference type="SMART" id="SM00354">
    <property type="entry name" value="HTH_LACI"/>
    <property type="match status" value="1"/>
</dbReference>
<keyword evidence="3" id="KW-0804">Transcription</keyword>
<evidence type="ECO:0000313" key="6">
    <source>
        <dbReference type="EMBL" id="MBC9176624.1"/>
    </source>
</evidence>
<dbReference type="RefSeq" id="WP_187777776.1">
    <property type="nucleotide sequence ID" value="NZ_JACTUZ010000016.1"/>
</dbReference>
<dbReference type="Gene3D" id="1.10.260.40">
    <property type="entry name" value="lambda repressor-like DNA-binding domains"/>
    <property type="match status" value="1"/>
</dbReference>
<dbReference type="InterPro" id="IPR000843">
    <property type="entry name" value="HTH_LacI"/>
</dbReference>
<dbReference type="Pfam" id="PF13377">
    <property type="entry name" value="Peripla_BP_3"/>
    <property type="match status" value="1"/>
</dbReference>
<gene>
    <name evidence="6" type="ORF">IBL25_06675</name>
</gene>
<keyword evidence="1" id="KW-0805">Transcription regulation</keyword>
<dbReference type="PANTHER" id="PTHR30146:SF109">
    <property type="entry name" value="HTH-TYPE TRANSCRIPTIONAL REGULATOR GALS"/>
    <property type="match status" value="1"/>
</dbReference>
<evidence type="ECO:0000256" key="1">
    <source>
        <dbReference type="ARBA" id="ARBA00023015"/>
    </source>
</evidence>
<proteinExistence type="predicted"/>
<dbReference type="Proteomes" id="UP000603940">
    <property type="component" value="Unassembled WGS sequence"/>
</dbReference>
<comment type="caution">
    <text evidence="6">The sequence shown here is derived from an EMBL/GenBank/DDBJ whole genome shotgun (WGS) entry which is preliminary data.</text>
</comment>
<dbReference type="PANTHER" id="PTHR30146">
    <property type="entry name" value="LACI-RELATED TRANSCRIPTIONAL REPRESSOR"/>
    <property type="match status" value="1"/>
</dbReference>
<evidence type="ECO:0000313" key="7">
    <source>
        <dbReference type="Proteomes" id="UP000603940"/>
    </source>
</evidence>
<evidence type="ECO:0000256" key="4">
    <source>
        <dbReference type="SAM" id="MobiDB-lite"/>
    </source>
</evidence>
<reference evidence="6 7" key="1">
    <citation type="journal article" date="2009" name="Int. J. Syst. Evol. Microbiol.">
        <title>Transfer of Teichococcus ludipueritiae and Muricoccus roseus to the genus Roseomonas, as Roseomonas ludipueritiae comb. nov. and Roseomonas rosea comb. nov., respectively, and emended description of the genus Roseomonas.</title>
        <authorList>
            <person name="Sanchez-Porro C."/>
            <person name="Gallego V."/>
            <person name="Busse H.J."/>
            <person name="Kampfer P."/>
            <person name="Ventosa A."/>
        </authorList>
    </citation>
    <scope>NUCLEOTIDE SEQUENCE [LARGE SCALE GENOMIC DNA]</scope>
    <source>
        <strain evidence="6 7">DSM 14915</strain>
    </source>
</reference>
<dbReference type="InterPro" id="IPR028082">
    <property type="entry name" value="Peripla_BP_I"/>
</dbReference>
<evidence type="ECO:0000256" key="3">
    <source>
        <dbReference type="ARBA" id="ARBA00023163"/>
    </source>
</evidence>
<keyword evidence="2 6" id="KW-0238">DNA-binding</keyword>
<feature type="domain" description="HTH lacI-type" evidence="5">
    <location>
        <begin position="1"/>
        <end position="53"/>
    </location>
</feature>
<keyword evidence="7" id="KW-1185">Reference proteome</keyword>
<name>A0ABR7R4M1_9PROT</name>
<dbReference type="CDD" id="cd06278">
    <property type="entry name" value="PBP1_LacI-like"/>
    <property type="match status" value="1"/>
</dbReference>
<feature type="region of interest" description="Disordered" evidence="4">
    <location>
        <begin position="321"/>
        <end position="342"/>
    </location>
</feature>
<dbReference type="GO" id="GO:0003677">
    <property type="term" value="F:DNA binding"/>
    <property type="evidence" value="ECO:0007669"/>
    <property type="project" value="UniProtKB-KW"/>
</dbReference>